<dbReference type="InterPro" id="IPR002178">
    <property type="entry name" value="PTS_EIIA_type-2_dom"/>
</dbReference>
<dbReference type="CDD" id="cd00211">
    <property type="entry name" value="PTS_IIA_fru"/>
    <property type="match status" value="1"/>
</dbReference>
<evidence type="ECO:0000256" key="7">
    <source>
        <dbReference type="ARBA" id="ARBA00022777"/>
    </source>
</evidence>
<dbReference type="AlphaFoldDB" id="A0A1M4YCA4"/>
<dbReference type="OrthoDB" id="369398at2"/>
<dbReference type="PANTHER" id="PTHR36203:SF1">
    <property type="entry name" value="ASCORBATE-SPECIFIC PTS SYSTEM EIIA COMPONENT"/>
    <property type="match status" value="1"/>
</dbReference>
<evidence type="ECO:0000256" key="6">
    <source>
        <dbReference type="ARBA" id="ARBA00022683"/>
    </source>
</evidence>
<evidence type="ECO:0000256" key="1">
    <source>
        <dbReference type="ARBA" id="ARBA00004496"/>
    </source>
</evidence>
<dbReference type="STRING" id="1533.SAMN05443638_12613"/>
<evidence type="ECO:0000256" key="9">
    <source>
        <dbReference type="ARBA" id="ARBA00041175"/>
    </source>
</evidence>
<reference evidence="12 13" key="1">
    <citation type="submission" date="2016-11" db="EMBL/GenBank/DDBJ databases">
        <authorList>
            <person name="Jaros S."/>
            <person name="Januszkiewicz K."/>
            <person name="Wedrychowicz H."/>
        </authorList>
    </citation>
    <scope>NUCLEOTIDE SEQUENCE [LARGE SCALE GENOMIC DNA]</scope>
    <source>
        <strain evidence="12 13">DSM 2631</strain>
    </source>
</reference>
<comment type="subcellular location">
    <subcellularLocation>
        <location evidence="1">Cytoplasm</location>
    </subcellularLocation>
</comment>
<evidence type="ECO:0000313" key="12">
    <source>
        <dbReference type="EMBL" id="SHF03238.1"/>
    </source>
</evidence>
<dbReference type="InterPro" id="IPR016152">
    <property type="entry name" value="PTrfase/Anion_transptr"/>
</dbReference>
<keyword evidence="13" id="KW-1185">Reference proteome</keyword>
<evidence type="ECO:0000256" key="8">
    <source>
        <dbReference type="ARBA" id="ARBA00037387"/>
    </source>
</evidence>
<dbReference type="PANTHER" id="PTHR36203">
    <property type="entry name" value="ASCORBATE-SPECIFIC PTS SYSTEM EIIA COMPONENT"/>
    <property type="match status" value="1"/>
</dbReference>
<name>A0A1M4YCA4_9CLOT</name>
<proteinExistence type="predicted"/>
<evidence type="ECO:0000256" key="3">
    <source>
        <dbReference type="ARBA" id="ARBA00022490"/>
    </source>
</evidence>
<protein>
    <recommendedName>
        <fullName evidence="9">Ascorbate-specific PTS system EIIA component</fullName>
    </recommendedName>
    <alternativeName>
        <fullName evidence="10">Ascorbate-specific phosphotransferase enzyme IIA component</fullName>
    </alternativeName>
</protein>
<dbReference type="Gene3D" id="3.40.930.10">
    <property type="entry name" value="Mannitol-specific EII, Chain A"/>
    <property type="match status" value="1"/>
</dbReference>
<keyword evidence="5" id="KW-0808">Transferase</keyword>
<evidence type="ECO:0000313" key="13">
    <source>
        <dbReference type="Proteomes" id="UP000184035"/>
    </source>
</evidence>
<evidence type="ECO:0000259" key="11">
    <source>
        <dbReference type="PROSITE" id="PS51094"/>
    </source>
</evidence>
<comment type="function">
    <text evidence="8">The phosphoenolpyruvate-dependent sugar phosphotransferase system (sugar PTS), a major carbohydrate active transport system, catalyzes the phosphorylation of incoming sugar substrates concomitantly with their translocation across the cell membrane. The enzyme II UlaABC PTS system is involved in ascorbate transport.</text>
</comment>
<evidence type="ECO:0000256" key="2">
    <source>
        <dbReference type="ARBA" id="ARBA00022448"/>
    </source>
</evidence>
<accession>A0A1M4YCA4</accession>
<keyword evidence="7" id="KW-0418">Kinase</keyword>
<keyword evidence="6" id="KW-0598">Phosphotransferase system</keyword>
<dbReference type="InterPro" id="IPR051351">
    <property type="entry name" value="Ascorbate-PTS_EIIA_comp"/>
</dbReference>
<dbReference type="Pfam" id="PF00359">
    <property type="entry name" value="PTS_EIIA_2"/>
    <property type="match status" value="1"/>
</dbReference>
<evidence type="ECO:0000256" key="10">
    <source>
        <dbReference type="ARBA" id="ARBA00042072"/>
    </source>
</evidence>
<sequence length="150" mass="16925">MIGDLVVKEFIKVKENCTYWEDAIKVGAALLEEKDVVEKRYKEAIINNFKELGPYMVIAPGIVLSHARPESGVNETGISLVTLKNPINFGSEQNDPVKLIVTLAAKDNTSHLDLLSNLMEIFMNNEDLNKIFEADSEEEILEVLKKYKKN</sequence>
<dbReference type="Proteomes" id="UP000184035">
    <property type="component" value="Unassembled WGS sequence"/>
</dbReference>
<dbReference type="SUPFAM" id="SSF55804">
    <property type="entry name" value="Phoshotransferase/anion transport protein"/>
    <property type="match status" value="1"/>
</dbReference>
<organism evidence="12 13">
    <name type="scientific">Clostridium fallax</name>
    <dbReference type="NCBI Taxonomy" id="1533"/>
    <lineage>
        <taxon>Bacteria</taxon>
        <taxon>Bacillati</taxon>
        <taxon>Bacillota</taxon>
        <taxon>Clostridia</taxon>
        <taxon>Eubacteriales</taxon>
        <taxon>Clostridiaceae</taxon>
        <taxon>Clostridium</taxon>
    </lineage>
</organism>
<evidence type="ECO:0000256" key="5">
    <source>
        <dbReference type="ARBA" id="ARBA00022679"/>
    </source>
</evidence>
<dbReference type="GO" id="GO:0009401">
    <property type="term" value="P:phosphoenolpyruvate-dependent sugar phosphotransferase system"/>
    <property type="evidence" value="ECO:0007669"/>
    <property type="project" value="UniProtKB-KW"/>
</dbReference>
<dbReference type="RefSeq" id="WP_072897175.1">
    <property type="nucleotide sequence ID" value="NZ_FQVM01000026.1"/>
</dbReference>
<keyword evidence="2" id="KW-0813">Transport</keyword>
<dbReference type="EMBL" id="FQVM01000026">
    <property type="protein sequence ID" value="SHF03238.1"/>
    <property type="molecule type" value="Genomic_DNA"/>
</dbReference>
<dbReference type="GO" id="GO:0005737">
    <property type="term" value="C:cytoplasm"/>
    <property type="evidence" value="ECO:0007669"/>
    <property type="project" value="UniProtKB-SubCell"/>
</dbReference>
<gene>
    <name evidence="12" type="ORF">SAMN05443638_12613</name>
</gene>
<dbReference type="GO" id="GO:0016301">
    <property type="term" value="F:kinase activity"/>
    <property type="evidence" value="ECO:0007669"/>
    <property type="project" value="UniProtKB-KW"/>
</dbReference>
<evidence type="ECO:0000256" key="4">
    <source>
        <dbReference type="ARBA" id="ARBA00022553"/>
    </source>
</evidence>
<feature type="domain" description="PTS EIIA type-2" evidence="11">
    <location>
        <begin position="4"/>
        <end position="147"/>
    </location>
</feature>
<keyword evidence="3" id="KW-0963">Cytoplasm</keyword>
<dbReference type="PROSITE" id="PS51094">
    <property type="entry name" value="PTS_EIIA_TYPE_2"/>
    <property type="match status" value="1"/>
</dbReference>
<keyword evidence="4" id="KW-0597">Phosphoprotein</keyword>